<keyword evidence="2" id="KW-0812">Transmembrane</keyword>
<reference evidence="3 4" key="1">
    <citation type="submission" date="2017-07" db="EMBL/GenBank/DDBJ databases">
        <title>Draft whole genome sequences of clinical Proprionibacteriaceae strains.</title>
        <authorList>
            <person name="Bernier A.-M."/>
            <person name="Bernard K."/>
            <person name="Domingo M.-C."/>
        </authorList>
    </citation>
    <scope>NUCLEOTIDE SEQUENCE [LARGE SCALE GENOMIC DNA]</scope>
    <source>
        <strain evidence="3 4">NML 150081</strain>
    </source>
</reference>
<protein>
    <recommendedName>
        <fullName evidence="5">DUF4352 domain-containing protein</fullName>
    </recommendedName>
</protein>
<keyword evidence="2" id="KW-0472">Membrane</keyword>
<dbReference type="OrthoDB" id="3732178at2"/>
<proteinExistence type="predicted"/>
<dbReference type="AlphaFoldDB" id="A0A255EKJ6"/>
<evidence type="ECO:0000256" key="2">
    <source>
        <dbReference type="SAM" id="Phobius"/>
    </source>
</evidence>
<feature type="region of interest" description="Disordered" evidence="1">
    <location>
        <begin position="1"/>
        <end position="89"/>
    </location>
</feature>
<accession>A0A255EKJ6</accession>
<evidence type="ECO:0000313" key="3">
    <source>
        <dbReference type="EMBL" id="OYN92014.1"/>
    </source>
</evidence>
<feature type="transmembrane region" description="Helical" evidence="2">
    <location>
        <begin position="99"/>
        <end position="120"/>
    </location>
</feature>
<feature type="compositionally biased region" description="Low complexity" evidence="1">
    <location>
        <begin position="54"/>
        <end position="68"/>
    </location>
</feature>
<organism evidence="3 4">
    <name type="scientific">Parenemella sanctibonifatiensis</name>
    <dbReference type="NCBI Taxonomy" id="2016505"/>
    <lineage>
        <taxon>Bacteria</taxon>
        <taxon>Bacillati</taxon>
        <taxon>Actinomycetota</taxon>
        <taxon>Actinomycetes</taxon>
        <taxon>Propionibacteriales</taxon>
        <taxon>Propionibacteriaceae</taxon>
        <taxon>Parenemella</taxon>
    </lineage>
</organism>
<evidence type="ECO:0000256" key="1">
    <source>
        <dbReference type="SAM" id="MobiDB-lite"/>
    </source>
</evidence>
<keyword evidence="2" id="KW-1133">Transmembrane helix</keyword>
<name>A0A255EKJ6_9ACTN</name>
<sequence>MSQSHGQGPGQEPQQLPDFLPPQGSGPQPSFDAPRGPQFDHGPQFGSGGGSHQYGGQHQQGHQYQGYQPEPPAYGQPLTRQHDSVSVDEFAPQKSKWPAIITGIVIGAILLTVVLGMFFARGPEGPAEDPSPSETPATAEPTGYQPPPGDTVPFEDGDVAGQWTIMETRWDSSASASSGDYGSVLVEVHLEQGELSYEFFAFDINVEDVQQETRAQYSPAIATNTMQPGDTVRGWVTFDMPRGNSTVYLTERYGGPISAIQIQG</sequence>
<keyword evidence="4" id="KW-1185">Reference proteome</keyword>
<dbReference type="Proteomes" id="UP000216300">
    <property type="component" value="Unassembled WGS sequence"/>
</dbReference>
<evidence type="ECO:0000313" key="4">
    <source>
        <dbReference type="Proteomes" id="UP000216300"/>
    </source>
</evidence>
<evidence type="ECO:0008006" key="5">
    <source>
        <dbReference type="Google" id="ProtNLM"/>
    </source>
</evidence>
<gene>
    <name evidence="3" type="ORF">CGZ91_00325</name>
</gene>
<feature type="region of interest" description="Disordered" evidence="1">
    <location>
        <begin position="124"/>
        <end position="156"/>
    </location>
</feature>
<comment type="caution">
    <text evidence="3">The sequence shown here is derived from an EMBL/GenBank/DDBJ whole genome shotgun (WGS) entry which is preliminary data.</text>
</comment>
<dbReference type="RefSeq" id="WP_094452041.1">
    <property type="nucleotide sequence ID" value="NZ_NMVJ01000001.1"/>
</dbReference>
<dbReference type="EMBL" id="NMVJ01000001">
    <property type="protein sequence ID" value="OYN92014.1"/>
    <property type="molecule type" value="Genomic_DNA"/>
</dbReference>